<dbReference type="Proteomes" id="UP000887560">
    <property type="component" value="Unplaced"/>
</dbReference>
<feature type="transmembrane region" description="Helical" evidence="5">
    <location>
        <begin position="38"/>
        <end position="61"/>
    </location>
</feature>
<keyword evidence="3 5" id="KW-1133">Transmembrane helix</keyword>
<dbReference type="Gene3D" id="1.20.1250.20">
    <property type="entry name" value="MFS general substrate transporter like domains"/>
    <property type="match status" value="1"/>
</dbReference>
<dbReference type="PANTHER" id="PTHR45757">
    <property type="entry name" value="PROTEIN CBG23364-RELATED"/>
    <property type="match status" value="1"/>
</dbReference>
<keyword evidence="4 5" id="KW-0472">Membrane</keyword>
<evidence type="ECO:0000256" key="2">
    <source>
        <dbReference type="ARBA" id="ARBA00022692"/>
    </source>
</evidence>
<dbReference type="GO" id="GO:0016020">
    <property type="term" value="C:membrane"/>
    <property type="evidence" value="ECO:0007669"/>
    <property type="project" value="UniProtKB-SubCell"/>
</dbReference>
<feature type="transmembrane region" description="Helical" evidence="5">
    <location>
        <begin position="227"/>
        <end position="246"/>
    </location>
</feature>
<evidence type="ECO:0000256" key="4">
    <source>
        <dbReference type="ARBA" id="ARBA00023136"/>
    </source>
</evidence>
<accession>A0A915NRA4</accession>
<evidence type="ECO:0000256" key="3">
    <source>
        <dbReference type="ARBA" id="ARBA00022989"/>
    </source>
</evidence>
<keyword evidence="2 5" id="KW-0812">Transmembrane</keyword>
<proteinExistence type="predicted"/>
<dbReference type="GO" id="GO:0022857">
    <property type="term" value="F:transmembrane transporter activity"/>
    <property type="evidence" value="ECO:0007669"/>
    <property type="project" value="InterPro"/>
</dbReference>
<sequence length="334" mass="37474">MPTTIHQLPFSSPKIAPTQQTSLNTNKNDKRLYYTFNYVRFLILALSTICLSLTVGSSLAFNFTLICMEEDNTESVTSLPKFQKKREPLKEHLNSEDTKWQKDWLLSVVAVGTLLGTLPITWITEKLGIRWMVTVYGMLSSLATLLVPFASTLGFWTLLAVRVVQGFGVATSYVAMSTISEEWAPLSESGILTTELERRLIGDGKKQIFEADKNSGNVPYLRMLTDIVVWGILISNLGATFGNQIFNQLGPQYLSKALGMHPKNAGVLPEVSSRLAPNKTAEEWNRIFIGIAVSQVICTTFFNFTARVEPRPWTMEEDISKERINKNNLNEIII</sequence>
<evidence type="ECO:0000313" key="6">
    <source>
        <dbReference type="Proteomes" id="UP000887560"/>
    </source>
</evidence>
<dbReference type="InterPro" id="IPR005828">
    <property type="entry name" value="MFS_sugar_transport-like"/>
</dbReference>
<dbReference type="InterPro" id="IPR036259">
    <property type="entry name" value="MFS_trans_sf"/>
</dbReference>
<reference evidence="7" key="1">
    <citation type="submission" date="2022-11" db="UniProtKB">
        <authorList>
            <consortium name="WormBaseParasite"/>
        </authorList>
    </citation>
    <scope>IDENTIFICATION</scope>
</reference>
<name>A0A915NRA4_9BILA</name>
<comment type="subcellular location">
    <subcellularLocation>
        <location evidence="1">Membrane</location>
    </subcellularLocation>
</comment>
<evidence type="ECO:0000256" key="5">
    <source>
        <dbReference type="SAM" id="Phobius"/>
    </source>
</evidence>
<feature type="transmembrane region" description="Helical" evidence="5">
    <location>
        <begin position="104"/>
        <end position="123"/>
    </location>
</feature>
<protein>
    <submittedName>
        <fullName evidence="7">MFS domain-containing protein</fullName>
    </submittedName>
</protein>
<dbReference type="WBParaSite" id="scf7180000421149.g6392">
    <property type="protein sequence ID" value="scf7180000421149.g6392"/>
    <property type="gene ID" value="scf7180000421149.g6392"/>
</dbReference>
<dbReference type="AlphaFoldDB" id="A0A915NRA4"/>
<dbReference type="PANTHER" id="PTHR45757:SF11">
    <property type="entry name" value="MAJOR FACILITATOR SUPERFAMILY (MFS) PROFILE DOMAIN-CONTAINING PROTEIN"/>
    <property type="match status" value="1"/>
</dbReference>
<evidence type="ECO:0000256" key="1">
    <source>
        <dbReference type="ARBA" id="ARBA00004370"/>
    </source>
</evidence>
<keyword evidence="6" id="KW-1185">Reference proteome</keyword>
<organism evidence="6 7">
    <name type="scientific">Meloidogyne floridensis</name>
    <dbReference type="NCBI Taxonomy" id="298350"/>
    <lineage>
        <taxon>Eukaryota</taxon>
        <taxon>Metazoa</taxon>
        <taxon>Ecdysozoa</taxon>
        <taxon>Nematoda</taxon>
        <taxon>Chromadorea</taxon>
        <taxon>Rhabditida</taxon>
        <taxon>Tylenchina</taxon>
        <taxon>Tylenchomorpha</taxon>
        <taxon>Tylenchoidea</taxon>
        <taxon>Meloidogynidae</taxon>
        <taxon>Meloidogyninae</taxon>
        <taxon>Meloidogyne</taxon>
    </lineage>
</organism>
<feature type="transmembrane region" description="Helical" evidence="5">
    <location>
        <begin position="135"/>
        <end position="159"/>
    </location>
</feature>
<dbReference type="Pfam" id="PF00083">
    <property type="entry name" value="Sugar_tr"/>
    <property type="match status" value="1"/>
</dbReference>
<evidence type="ECO:0000313" key="7">
    <source>
        <dbReference type="WBParaSite" id="scf7180000421149.g6392"/>
    </source>
</evidence>
<dbReference type="SUPFAM" id="SSF103473">
    <property type="entry name" value="MFS general substrate transporter"/>
    <property type="match status" value="1"/>
</dbReference>